<keyword evidence="3 5" id="KW-0819">tRNA processing</keyword>
<feature type="active site" description="Nucleophile" evidence="5">
    <location>
        <position position="49"/>
    </location>
</feature>
<dbReference type="GO" id="GO:0031119">
    <property type="term" value="P:tRNA pseudouridine synthesis"/>
    <property type="evidence" value="ECO:0007669"/>
    <property type="project" value="UniProtKB-UniRule"/>
</dbReference>
<dbReference type="CDD" id="cd02573">
    <property type="entry name" value="PseudoU_synth_EcTruB"/>
    <property type="match status" value="1"/>
</dbReference>
<dbReference type="GO" id="GO:0160148">
    <property type="term" value="F:tRNA pseudouridine(55) synthase activity"/>
    <property type="evidence" value="ECO:0007669"/>
    <property type="project" value="UniProtKB-EC"/>
</dbReference>
<dbReference type="InterPro" id="IPR014780">
    <property type="entry name" value="tRNA_psdUridine_synth_TruB"/>
</dbReference>
<dbReference type="OrthoDB" id="9802309at2"/>
<protein>
    <recommendedName>
        <fullName evidence="5">tRNA pseudouridine synthase B</fullName>
        <ecNumber evidence="5">5.4.99.25</ecNumber>
    </recommendedName>
    <alternativeName>
        <fullName evidence="5">tRNA pseudouridine(55) synthase</fullName>
        <shortName evidence="5">Psi55 synthase</shortName>
    </alternativeName>
    <alternativeName>
        <fullName evidence="5">tRNA pseudouridylate synthase</fullName>
    </alternativeName>
    <alternativeName>
        <fullName evidence="5">tRNA-uridine isomerase</fullName>
    </alternativeName>
</protein>
<feature type="domain" description="Pseudouridine synthase II N-terminal" evidence="6">
    <location>
        <begin position="34"/>
        <end position="182"/>
    </location>
</feature>
<sequence>MKSNRVECDQSVNGILLLNKPQGLSSNAVLQQVKRLYRAKKAGHTGSLDPLATGMLPICFGEATKFSQYLLDADKIYEASALLGIKTNTGDALGEIIEQNVDFNVSEAELLAVMAGYIGTIQQTPSMFSALKHKGVPLYKYARKGITLQRPAREVNIFKLELKHFDGKQFDIMVSCSKGTYIRNLVEDIGNSLGIGAHVTRLHRLYTAGFDDERMFSLNELEHKPSHELLHYLLPTDRAVRHLSAITLTDSEVIVLRQGRVLQSREHYSVEGYLRLYDETGNFIGLGEVLPSKTLIVKRLLTDPASKD</sequence>
<dbReference type="PATRIC" id="fig|45067.4.peg.1236"/>
<gene>
    <name evidence="5" type="primary">truB</name>
    <name evidence="9" type="ORF">Llan_1182</name>
</gene>
<proteinExistence type="inferred from homology"/>
<comment type="similarity">
    <text evidence="2 5">Belongs to the pseudouridine synthase TruB family. Type 1 subfamily.</text>
</comment>
<dbReference type="Pfam" id="PF09157">
    <property type="entry name" value="TruB-C_2"/>
    <property type="match status" value="1"/>
</dbReference>
<dbReference type="SUPFAM" id="SSF88697">
    <property type="entry name" value="PUA domain-like"/>
    <property type="match status" value="1"/>
</dbReference>
<dbReference type="CDD" id="cd21152">
    <property type="entry name" value="PUA_TruB_bacterial"/>
    <property type="match status" value="1"/>
</dbReference>
<comment type="function">
    <text evidence="5">Responsible for synthesis of pseudouridine from uracil-55 in the psi GC loop of transfer RNAs.</text>
</comment>
<dbReference type="eggNOG" id="COG0130">
    <property type="taxonomic scope" value="Bacteria"/>
</dbReference>
<dbReference type="Pfam" id="PF01509">
    <property type="entry name" value="TruB_N"/>
    <property type="match status" value="1"/>
</dbReference>
<dbReference type="EMBL" id="LNYI01000023">
    <property type="protein sequence ID" value="KTD22692.1"/>
    <property type="molecule type" value="Genomic_DNA"/>
</dbReference>
<dbReference type="STRING" id="45067.Llan_1182"/>
<dbReference type="EC" id="5.4.99.25" evidence="5"/>
<evidence type="ECO:0000313" key="9">
    <source>
        <dbReference type="EMBL" id="KTD22692.1"/>
    </source>
</evidence>
<keyword evidence="4 5" id="KW-0413">Isomerase</keyword>
<name>A0A0W0VR94_9GAMM</name>
<dbReference type="RefSeq" id="WP_028373232.1">
    <property type="nucleotide sequence ID" value="NZ_LNYI01000023.1"/>
</dbReference>
<feature type="domain" description="tRNA pseudouridine synthase II TruB subfamily 1 C-terminal" evidence="7">
    <location>
        <begin position="245"/>
        <end position="301"/>
    </location>
</feature>
<keyword evidence="10" id="KW-1185">Reference proteome</keyword>
<comment type="caution">
    <text evidence="9">The sequence shown here is derived from an EMBL/GenBank/DDBJ whole genome shotgun (WGS) entry which is preliminary data.</text>
</comment>
<dbReference type="Gene3D" id="3.30.2350.10">
    <property type="entry name" value="Pseudouridine synthase"/>
    <property type="match status" value="1"/>
</dbReference>
<evidence type="ECO:0000313" key="10">
    <source>
        <dbReference type="Proteomes" id="UP000054869"/>
    </source>
</evidence>
<evidence type="ECO:0000256" key="5">
    <source>
        <dbReference type="HAMAP-Rule" id="MF_01080"/>
    </source>
</evidence>
<dbReference type="GO" id="GO:1990481">
    <property type="term" value="P:mRNA pseudouridine synthesis"/>
    <property type="evidence" value="ECO:0007669"/>
    <property type="project" value="TreeGrafter"/>
</dbReference>
<dbReference type="InterPro" id="IPR032819">
    <property type="entry name" value="TruB_C"/>
</dbReference>
<dbReference type="NCBIfam" id="TIGR00431">
    <property type="entry name" value="TruB"/>
    <property type="match status" value="1"/>
</dbReference>
<reference evidence="9 10" key="1">
    <citation type="submission" date="2015-11" db="EMBL/GenBank/DDBJ databases">
        <title>Genomic analysis of 38 Legionella species identifies large and diverse effector repertoires.</title>
        <authorList>
            <person name="Burstein D."/>
            <person name="Amaro F."/>
            <person name="Zusman T."/>
            <person name="Lifshitz Z."/>
            <person name="Cohen O."/>
            <person name="Gilbert J.A."/>
            <person name="Pupko T."/>
            <person name="Shuman H.A."/>
            <person name="Segal G."/>
        </authorList>
    </citation>
    <scope>NUCLEOTIDE SEQUENCE [LARGE SCALE GENOMIC DNA]</scope>
    <source>
        <strain evidence="9 10">ATCC 49751</strain>
    </source>
</reference>
<evidence type="ECO:0000256" key="3">
    <source>
        <dbReference type="ARBA" id="ARBA00022694"/>
    </source>
</evidence>
<evidence type="ECO:0000256" key="2">
    <source>
        <dbReference type="ARBA" id="ARBA00005642"/>
    </source>
</evidence>
<dbReference type="InterPro" id="IPR036974">
    <property type="entry name" value="PUA_sf"/>
</dbReference>
<comment type="catalytic activity">
    <reaction evidence="1 5">
        <text>uridine(55) in tRNA = pseudouridine(55) in tRNA</text>
        <dbReference type="Rhea" id="RHEA:42532"/>
        <dbReference type="Rhea" id="RHEA-COMP:10101"/>
        <dbReference type="Rhea" id="RHEA-COMP:10102"/>
        <dbReference type="ChEBI" id="CHEBI:65314"/>
        <dbReference type="ChEBI" id="CHEBI:65315"/>
        <dbReference type="EC" id="5.4.99.25"/>
    </reaction>
</comment>
<dbReference type="InterPro" id="IPR020103">
    <property type="entry name" value="PsdUridine_synth_cat_dom_sf"/>
</dbReference>
<dbReference type="Proteomes" id="UP000054869">
    <property type="component" value="Unassembled WGS sequence"/>
</dbReference>
<dbReference type="InterPro" id="IPR015947">
    <property type="entry name" value="PUA-like_sf"/>
</dbReference>
<dbReference type="HAMAP" id="MF_01080">
    <property type="entry name" value="TruB_bact"/>
    <property type="match status" value="1"/>
</dbReference>
<evidence type="ECO:0000256" key="4">
    <source>
        <dbReference type="ARBA" id="ARBA00023235"/>
    </source>
</evidence>
<dbReference type="Gene3D" id="2.30.130.10">
    <property type="entry name" value="PUA domain"/>
    <property type="match status" value="1"/>
</dbReference>
<feature type="domain" description="tRNA pseudouridylate synthase B C-terminal" evidence="8">
    <location>
        <begin position="183"/>
        <end position="240"/>
    </location>
</feature>
<evidence type="ECO:0000259" key="8">
    <source>
        <dbReference type="Pfam" id="PF16198"/>
    </source>
</evidence>
<dbReference type="Pfam" id="PF16198">
    <property type="entry name" value="TruB_C_2"/>
    <property type="match status" value="1"/>
</dbReference>
<dbReference type="InterPro" id="IPR002501">
    <property type="entry name" value="PsdUridine_synth_N"/>
</dbReference>
<dbReference type="PANTHER" id="PTHR13767">
    <property type="entry name" value="TRNA-PSEUDOURIDINE SYNTHASE"/>
    <property type="match status" value="1"/>
</dbReference>
<dbReference type="AlphaFoldDB" id="A0A0W0VR94"/>
<dbReference type="GO" id="GO:0003723">
    <property type="term" value="F:RNA binding"/>
    <property type="evidence" value="ECO:0007669"/>
    <property type="project" value="InterPro"/>
</dbReference>
<dbReference type="PANTHER" id="PTHR13767:SF2">
    <property type="entry name" value="PSEUDOURIDYLATE SYNTHASE TRUB1"/>
    <property type="match status" value="1"/>
</dbReference>
<dbReference type="InterPro" id="IPR015240">
    <property type="entry name" value="tRNA_sdUridine_synth_fam1_C"/>
</dbReference>
<evidence type="ECO:0000256" key="1">
    <source>
        <dbReference type="ARBA" id="ARBA00000385"/>
    </source>
</evidence>
<evidence type="ECO:0000259" key="7">
    <source>
        <dbReference type="Pfam" id="PF09157"/>
    </source>
</evidence>
<dbReference type="SUPFAM" id="SSF55120">
    <property type="entry name" value="Pseudouridine synthase"/>
    <property type="match status" value="1"/>
</dbReference>
<evidence type="ECO:0000259" key="6">
    <source>
        <dbReference type="Pfam" id="PF01509"/>
    </source>
</evidence>
<organism evidence="9 10">
    <name type="scientific">Legionella lansingensis</name>
    <dbReference type="NCBI Taxonomy" id="45067"/>
    <lineage>
        <taxon>Bacteria</taxon>
        <taxon>Pseudomonadati</taxon>
        <taxon>Pseudomonadota</taxon>
        <taxon>Gammaproteobacteria</taxon>
        <taxon>Legionellales</taxon>
        <taxon>Legionellaceae</taxon>
        <taxon>Legionella</taxon>
    </lineage>
</organism>
<accession>A0A0W0VR94</accession>